<evidence type="ECO:0000313" key="2">
    <source>
        <dbReference type="EMBL" id="PIC47586.1"/>
    </source>
</evidence>
<comment type="caution">
    <text evidence="2">The sequence shown here is derived from an EMBL/GenBank/DDBJ whole genome shotgun (WGS) entry which is preliminary data.</text>
</comment>
<gene>
    <name evidence="2" type="primary">Cnig_chr_II.g6894</name>
    <name evidence="2" type="ORF">B9Z55_006894</name>
</gene>
<organism evidence="2 3">
    <name type="scientific">Caenorhabditis nigoni</name>
    <dbReference type="NCBI Taxonomy" id="1611254"/>
    <lineage>
        <taxon>Eukaryota</taxon>
        <taxon>Metazoa</taxon>
        <taxon>Ecdysozoa</taxon>
        <taxon>Nematoda</taxon>
        <taxon>Chromadorea</taxon>
        <taxon>Rhabditida</taxon>
        <taxon>Rhabditina</taxon>
        <taxon>Rhabditomorpha</taxon>
        <taxon>Rhabditoidea</taxon>
        <taxon>Rhabditidae</taxon>
        <taxon>Peloderinae</taxon>
        <taxon>Caenorhabditis</taxon>
    </lineage>
</organism>
<evidence type="ECO:0000313" key="3">
    <source>
        <dbReference type="Proteomes" id="UP000230233"/>
    </source>
</evidence>
<name>A0A2G5V7S9_9PELO</name>
<protein>
    <submittedName>
        <fullName evidence="2">Uncharacterized protein</fullName>
    </submittedName>
</protein>
<accession>A0A2G5V7S9</accession>
<dbReference type="AlphaFoldDB" id="A0A2G5V7S9"/>
<feature type="chain" id="PRO_5013761329" evidence="1">
    <location>
        <begin position="18"/>
        <end position="194"/>
    </location>
</feature>
<keyword evidence="3" id="KW-1185">Reference proteome</keyword>
<dbReference type="Proteomes" id="UP000230233">
    <property type="component" value="Chromosome II"/>
</dbReference>
<keyword evidence="1" id="KW-0732">Signal</keyword>
<reference evidence="3" key="1">
    <citation type="submission" date="2017-10" db="EMBL/GenBank/DDBJ databases">
        <title>Rapid genome shrinkage in a self-fertile nematode reveals novel sperm competition proteins.</title>
        <authorList>
            <person name="Yin D."/>
            <person name="Schwarz E.M."/>
            <person name="Thomas C.G."/>
            <person name="Felde R.L."/>
            <person name="Korf I.F."/>
            <person name="Cutter A.D."/>
            <person name="Schartner C.M."/>
            <person name="Ralston E.J."/>
            <person name="Meyer B.J."/>
            <person name="Haag E.S."/>
        </authorList>
    </citation>
    <scope>NUCLEOTIDE SEQUENCE [LARGE SCALE GENOMIC DNA]</scope>
    <source>
        <strain evidence="3">JU1422</strain>
    </source>
</reference>
<dbReference type="OrthoDB" id="10422565at2759"/>
<sequence length="194" mass="21946">MNFSLFLLLSLFSITHACNYTNTWLILENFHESDCSTFPAVDFQNNTFCVSTENMTTDGQAFYTSTKLMDPNEKSHFEQLNYSDLDKNKQTCTFTDPTVQGCLSHCQDTNLEKVVITAVMASSNTTQIVQQISKNSSLQSKIVVISALLDVSLTWDQLISYDYYNDPNFCAVLVNIKKNLAFPYAVMTTVQNVF</sequence>
<evidence type="ECO:0000256" key="1">
    <source>
        <dbReference type="SAM" id="SignalP"/>
    </source>
</evidence>
<feature type="signal peptide" evidence="1">
    <location>
        <begin position="1"/>
        <end position="17"/>
    </location>
</feature>
<proteinExistence type="predicted"/>
<dbReference type="EMBL" id="PDUG01000002">
    <property type="protein sequence ID" value="PIC47586.1"/>
    <property type="molecule type" value="Genomic_DNA"/>
</dbReference>